<accession>A0ABS9SKJ0</accession>
<gene>
    <name evidence="2" type="ORF">MKP09_13570</name>
</gene>
<name>A0ABS9SKJ0_9BACT</name>
<comment type="caution">
    <text evidence="2">The sequence shown here is derived from an EMBL/GenBank/DDBJ whole genome shotgun (WGS) entry which is preliminary data.</text>
</comment>
<keyword evidence="3" id="KW-1185">Reference proteome</keyword>
<dbReference type="Proteomes" id="UP001202248">
    <property type="component" value="Unassembled WGS sequence"/>
</dbReference>
<evidence type="ECO:0000313" key="3">
    <source>
        <dbReference type="Proteomes" id="UP001202248"/>
    </source>
</evidence>
<dbReference type="InterPro" id="IPR025309">
    <property type="entry name" value="KTSC_dom"/>
</dbReference>
<feature type="domain" description="KTSC" evidence="1">
    <location>
        <begin position="17"/>
        <end position="55"/>
    </location>
</feature>
<organism evidence="2 3">
    <name type="scientific">Niabella ginsengisoli</name>
    <dbReference type="NCBI Taxonomy" id="522298"/>
    <lineage>
        <taxon>Bacteria</taxon>
        <taxon>Pseudomonadati</taxon>
        <taxon>Bacteroidota</taxon>
        <taxon>Chitinophagia</taxon>
        <taxon>Chitinophagales</taxon>
        <taxon>Chitinophagaceae</taxon>
        <taxon>Niabella</taxon>
    </lineage>
</organism>
<evidence type="ECO:0000313" key="2">
    <source>
        <dbReference type="EMBL" id="MCH5598862.1"/>
    </source>
</evidence>
<dbReference type="Pfam" id="PF13619">
    <property type="entry name" value="KTSC"/>
    <property type="match status" value="1"/>
</dbReference>
<proteinExistence type="predicted"/>
<sequence length="84" mass="9803">MSTISHITHLPDPFRFRYISGSIYEYKDVPADIYEEMKGAFSKGQFLNAKIKGRYRYKKRMSNVLDEDIATTIYQVRFSQGIIG</sequence>
<evidence type="ECO:0000259" key="1">
    <source>
        <dbReference type="Pfam" id="PF13619"/>
    </source>
</evidence>
<dbReference type="RefSeq" id="WP_240830531.1">
    <property type="nucleotide sequence ID" value="NZ_JAKWBL010000002.1"/>
</dbReference>
<dbReference type="EMBL" id="JAKWBL010000002">
    <property type="protein sequence ID" value="MCH5598862.1"/>
    <property type="molecule type" value="Genomic_DNA"/>
</dbReference>
<protein>
    <submittedName>
        <fullName evidence="2">KTSC domain-containing protein</fullName>
    </submittedName>
</protein>
<reference evidence="2 3" key="1">
    <citation type="submission" date="2022-02" db="EMBL/GenBank/DDBJ databases">
        <authorList>
            <person name="Min J."/>
        </authorList>
    </citation>
    <scope>NUCLEOTIDE SEQUENCE [LARGE SCALE GENOMIC DNA]</scope>
    <source>
        <strain evidence="2 3">GR10-1</strain>
    </source>
</reference>